<dbReference type="PANTHER" id="PTHR11669:SF8">
    <property type="entry name" value="DNA POLYMERASE III SUBUNIT DELTA"/>
    <property type="match status" value="1"/>
</dbReference>
<feature type="coiled-coil region" evidence="1">
    <location>
        <begin position="242"/>
        <end position="301"/>
    </location>
</feature>
<proteinExistence type="predicted"/>
<dbReference type="PANTHER" id="PTHR11669">
    <property type="entry name" value="REPLICATION FACTOR C / DNA POLYMERASE III GAMMA-TAU SUBUNIT"/>
    <property type="match status" value="1"/>
</dbReference>
<dbReference type="GO" id="GO:0006261">
    <property type="term" value="P:DNA-templated DNA replication"/>
    <property type="evidence" value="ECO:0007669"/>
    <property type="project" value="TreeGrafter"/>
</dbReference>
<evidence type="ECO:0000313" key="2">
    <source>
        <dbReference type="EMBL" id="ROR54367.1"/>
    </source>
</evidence>
<organism evidence="2 3">
    <name type="scientific">Luteococcus japonicus</name>
    <dbReference type="NCBI Taxonomy" id="33984"/>
    <lineage>
        <taxon>Bacteria</taxon>
        <taxon>Bacillati</taxon>
        <taxon>Actinomycetota</taxon>
        <taxon>Actinomycetes</taxon>
        <taxon>Propionibacteriales</taxon>
        <taxon>Propionibacteriaceae</taxon>
        <taxon>Luteococcus</taxon>
    </lineage>
</organism>
<dbReference type="InterPro" id="IPR027417">
    <property type="entry name" value="P-loop_NTPase"/>
</dbReference>
<sequence length="400" mass="42761">MTQTTPDLWSELVGQNRAVEVLKRAVAGDAHAMTHAWLVTGPPGSGRSNAARAFAAALQCPRGGCGQCNECRTSLSGAHPDVTLVRTEMLSIGVDEVRDLVRRAAMSPTMGRHQVIVVEDADRVTDRGGDALLKAIEEPAPKTVWILCAPTADDVVVTIRSRCRRLSLSTPSDAAVAELLQWRDGVDPALAAHAARAAQGHIGRARALARNEEARNRRHEVLMIPGRLSSVGACLTAADNLVKAAAEEATKATAETDSAERAKLEEALGFGTKGARPRNANAALKELEEQQKARAKRIQRDALDRVLTELTTFYRDVLALQTGAISAPMPAQALHSGVPADGGPHLINGEIRNQLERASRGSTPEQTLRRIDAIIQCREALETNVAPLLAMEALLLSVAD</sequence>
<name>A0A3N1ZV79_9ACTN</name>
<protein>
    <submittedName>
        <fullName evidence="2">DNA polymerase-3 subunit delta</fullName>
    </submittedName>
</protein>
<dbReference type="Gene3D" id="3.40.50.300">
    <property type="entry name" value="P-loop containing nucleotide triphosphate hydrolases"/>
    <property type="match status" value="1"/>
</dbReference>
<dbReference type="Proteomes" id="UP000275749">
    <property type="component" value="Unassembled WGS sequence"/>
</dbReference>
<dbReference type="SUPFAM" id="SSF52540">
    <property type="entry name" value="P-loop containing nucleoside triphosphate hydrolases"/>
    <property type="match status" value="1"/>
</dbReference>
<keyword evidence="1" id="KW-0175">Coiled coil</keyword>
<dbReference type="RefSeq" id="WP_123575497.1">
    <property type="nucleotide sequence ID" value="NZ_RKHG01000001.1"/>
</dbReference>
<dbReference type="NCBIfam" id="NF005926">
    <property type="entry name" value="PRK07940.1"/>
    <property type="match status" value="1"/>
</dbReference>
<reference evidence="2 3" key="1">
    <citation type="submission" date="2018-11" db="EMBL/GenBank/DDBJ databases">
        <title>Sequencing the genomes of 1000 actinobacteria strains.</title>
        <authorList>
            <person name="Klenk H.-P."/>
        </authorList>
    </citation>
    <scope>NUCLEOTIDE SEQUENCE [LARGE SCALE GENOMIC DNA]</scope>
    <source>
        <strain evidence="2 3">DSM 10546</strain>
    </source>
</reference>
<accession>A0A3N1ZV79</accession>
<dbReference type="InterPro" id="IPR050238">
    <property type="entry name" value="DNA_Rep/Repair_Clamp_Loader"/>
</dbReference>
<dbReference type="Pfam" id="PF13177">
    <property type="entry name" value="DNA_pol3_delta2"/>
    <property type="match status" value="1"/>
</dbReference>
<evidence type="ECO:0000256" key="1">
    <source>
        <dbReference type="SAM" id="Coils"/>
    </source>
</evidence>
<dbReference type="AlphaFoldDB" id="A0A3N1ZV79"/>
<comment type="caution">
    <text evidence="2">The sequence shown here is derived from an EMBL/GenBank/DDBJ whole genome shotgun (WGS) entry which is preliminary data.</text>
</comment>
<evidence type="ECO:0000313" key="3">
    <source>
        <dbReference type="Proteomes" id="UP000275749"/>
    </source>
</evidence>
<gene>
    <name evidence="2" type="ORF">EDD41_1570</name>
</gene>
<dbReference type="EMBL" id="RKHG01000001">
    <property type="protein sequence ID" value="ROR54367.1"/>
    <property type="molecule type" value="Genomic_DNA"/>
</dbReference>